<dbReference type="OrthoDB" id="2536795at2759"/>
<feature type="region of interest" description="Disordered" evidence="2">
    <location>
        <begin position="939"/>
        <end position="960"/>
    </location>
</feature>
<dbReference type="EMBL" id="AYSA01000123">
    <property type="protein sequence ID" value="ESZ96811.1"/>
    <property type="molecule type" value="Genomic_DNA"/>
</dbReference>
<feature type="region of interest" description="Disordered" evidence="2">
    <location>
        <begin position="499"/>
        <end position="562"/>
    </location>
</feature>
<evidence type="ECO:0000256" key="2">
    <source>
        <dbReference type="SAM" id="MobiDB-lite"/>
    </source>
</evidence>
<evidence type="ECO:0000256" key="1">
    <source>
        <dbReference type="SAM" id="Coils"/>
    </source>
</evidence>
<feature type="compositionally biased region" description="Polar residues" evidence="2">
    <location>
        <begin position="510"/>
        <end position="520"/>
    </location>
</feature>
<dbReference type="HOGENOM" id="CLU_007103_1_0_1"/>
<feature type="compositionally biased region" description="Low complexity" evidence="2">
    <location>
        <begin position="343"/>
        <end position="354"/>
    </location>
</feature>
<feature type="coiled-coil region" evidence="1">
    <location>
        <begin position="144"/>
        <end position="171"/>
    </location>
</feature>
<feature type="compositionally biased region" description="Polar residues" evidence="2">
    <location>
        <begin position="944"/>
        <end position="953"/>
    </location>
</feature>
<feature type="region of interest" description="Disordered" evidence="2">
    <location>
        <begin position="215"/>
        <end position="242"/>
    </location>
</feature>
<proteinExistence type="predicted"/>
<gene>
    <name evidence="3" type="ORF">SBOR_2812</name>
</gene>
<feature type="region of interest" description="Disordered" evidence="2">
    <location>
        <begin position="323"/>
        <end position="368"/>
    </location>
</feature>
<dbReference type="GO" id="GO:0005737">
    <property type="term" value="C:cytoplasm"/>
    <property type="evidence" value="ECO:0007669"/>
    <property type="project" value="InterPro"/>
</dbReference>
<evidence type="ECO:0000313" key="3">
    <source>
        <dbReference type="EMBL" id="ESZ96811.1"/>
    </source>
</evidence>
<feature type="region of interest" description="Disordered" evidence="2">
    <location>
        <begin position="380"/>
        <end position="426"/>
    </location>
</feature>
<dbReference type="GO" id="GO:0006355">
    <property type="term" value="P:regulation of DNA-templated transcription"/>
    <property type="evidence" value="ECO:0007669"/>
    <property type="project" value="InterPro"/>
</dbReference>
<keyword evidence="4" id="KW-1185">Reference proteome</keyword>
<dbReference type="Pfam" id="PF09421">
    <property type="entry name" value="FRQ"/>
    <property type="match status" value="1"/>
</dbReference>
<reference evidence="3 4" key="1">
    <citation type="journal article" date="2014" name="Genome Announc.">
        <title>Draft genome sequence of Sclerotinia borealis, a psychrophilic plant pathogenic fungus.</title>
        <authorList>
            <person name="Mardanov A.V."/>
            <person name="Beletsky A.V."/>
            <person name="Kadnikov V.V."/>
            <person name="Ignatov A.N."/>
            <person name="Ravin N.V."/>
        </authorList>
    </citation>
    <scope>NUCLEOTIDE SEQUENCE [LARGE SCALE GENOMIC DNA]</scope>
    <source>
        <strain evidence="4">F-4157</strain>
    </source>
</reference>
<evidence type="ECO:0000313" key="4">
    <source>
        <dbReference type="Proteomes" id="UP000019487"/>
    </source>
</evidence>
<keyword evidence="1" id="KW-0175">Coiled coil</keyword>
<feature type="compositionally biased region" description="Basic and acidic residues" evidence="2">
    <location>
        <begin position="330"/>
        <end position="340"/>
    </location>
</feature>
<dbReference type="GO" id="GO:0007623">
    <property type="term" value="P:circadian rhythm"/>
    <property type="evidence" value="ECO:0007669"/>
    <property type="project" value="InterPro"/>
</dbReference>
<feature type="compositionally biased region" description="Basic and acidic residues" evidence="2">
    <location>
        <begin position="413"/>
        <end position="426"/>
    </location>
</feature>
<comment type="caution">
    <text evidence="3">The sequence shown here is derived from an EMBL/GenBank/DDBJ whole genome shotgun (WGS) entry which is preliminary data.</text>
</comment>
<dbReference type="AlphaFoldDB" id="W9CLX9"/>
<evidence type="ECO:0008006" key="5">
    <source>
        <dbReference type="Google" id="ProtNLM"/>
    </source>
</evidence>
<dbReference type="STRING" id="1432307.W9CLX9"/>
<organism evidence="3 4">
    <name type="scientific">Sclerotinia borealis (strain F-4128)</name>
    <dbReference type="NCBI Taxonomy" id="1432307"/>
    <lineage>
        <taxon>Eukaryota</taxon>
        <taxon>Fungi</taxon>
        <taxon>Dikarya</taxon>
        <taxon>Ascomycota</taxon>
        <taxon>Pezizomycotina</taxon>
        <taxon>Leotiomycetes</taxon>
        <taxon>Helotiales</taxon>
        <taxon>Sclerotiniaceae</taxon>
        <taxon>Sclerotinia</taxon>
    </lineage>
</organism>
<dbReference type="Proteomes" id="UP000019487">
    <property type="component" value="Unassembled WGS sequence"/>
</dbReference>
<feature type="compositionally biased region" description="Polar residues" evidence="2">
    <location>
        <begin position="382"/>
        <end position="412"/>
    </location>
</feature>
<dbReference type="InterPro" id="IPR018554">
    <property type="entry name" value="FRQ"/>
</dbReference>
<protein>
    <recommendedName>
        <fullName evidence="5">Frequency clock protein</fullName>
    </recommendedName>
</protein>
<accession>W9CLX9</accession>
<dbReference type="GO" id="GO:0005634">
    <property type="term" value="C:nucleus"/>
    <property type="evidence" value="ECO:0007669"/>
    <property type="project" value="InterPro"/>
</dbReference>
<name>W9CLX9_SCLBF</name>
<sequence length="960" mass="107173">MDLESSSPIVTTGAHPRRSPKYLFLPLIYDGYPIGNEQVASNAIATADAATEAVGTSMSPRRKQIFDDSEDTVGTNVNEWFVRSNERPATTINQDSGEISDPPYFLQQSSNDDTYSSKEVSVRTKRFSLHQLKGISRSRGGSSSEEYRSIIDDLTIETQKLREELKRFKRSSVTHLENEKLFEVKIHSLPASKRRELEELLRSFSTTFNNSSKDLGIKVPSGRPSRANPLSGQLSKHKSVLPGFNFRPTDSAYASMSRSGPSHGHLVGREHRAAQTRHTEYRKMQDFLQDIPERQLPRTSLEMTEKQRKKMVVTRLEQLFTGKKGPLIDGGEHSHSKQQEEVSQSAARADQASQNHLKPKEGVREANIGPHNMELDKKGLKSAQNNSKTAQSPTEQLSYAPTKSRGSPSPEQRPTRPLELDPDREQVGSDNVKYIRHLGISAPQLLMEESQDAAIDADGWVYLNLLINMAQLHIINVTPDFIRSAVTELSTKIQVSPDGKKLRWRGGTQGTRLSSDSGDSSVHLRYPLDDDDSDEGSRKRRKVHTNKITPTGQAPSKKLPKNAKSPLTTGAFFYEPIFARYPQHPSEMSYDESDSPNHYNLAGFASPDKMLDSDSPRDDGPMIFYHGTNFFSDLSGDRGRSEPPLHITGVDKDGYSSHTQDAVGCSHPQRHFLKRRTTSGSLLPFRPLNDYSEGVDMFQTPKIRRQTPSVLSDDMDFEFTTDLACDSPGSPSSLVNFSASGLGGVQPADHLLYKVHTRWKMENVHGPVRVSKSSAPRSTSNKMVHTIPKSSLVSFYNSDPQDSIISKITRMTARTKDPLSPLPPRSYEDLPAKAENISEQLIMLEPSTLPEPSSYFSIFSNSDYTGESSDRSSFTGIAHLRDKPLEREEDLLSDNDIHVSSDDNAIDVEDADDDDIDDDNSIDMFTYARGIESNIATIREENNAKQATNQSSWKARPRSR</sequence>